<dbReference type="EMBL" id="MFJE01000005">
    <property type="protein sequence ID" value="OGG15160.1"/>
    <property type="molecule type" value="Genomic_DNA"/>
</dbReference>
<feature type="domain" description="EamA" evidence="7">
    <location>
        <begin position="6"/>
        <end position="135"/>
    </location>
</feature>
<sequence length="290" mass="32239">MNTSSKAILALLGTVVLWSFMVVLAKDAVRTLPPLTLTFLRFLFAAIPFLPFFIYQKPWKKKHFKELVAVSVLSYFNITFFIIGIQYTSAPASQLIYALIPVFIIIIAKLFQGQNFPLVKTIGVVLGLIGISFIFYNSKVNSEQPIFGSLIGNLIILGATSCWLCYILFSKKLAAKFSPTEIGSTSIIISFIISIFPFLWEISSIGYPSISFGLYSSAFYLGFFGTFLTYILYQFAIKYSSSLTVSLATYIQPIFVTILSIMFLGDKLNSGFIIGSLFILLGVFLTSILS</sequence>
<evidence type="ECO:0000313" key="8">
    <source>
        <dbReference type="EMBL" id="OGG15160.1"/>
    </source>
</evidence>
<feature type="transmembrane region" description="Helical" evidence="6">
    <location>
        <begin position="245"/>
        <end position="265"/>
    </location>
</feature>
<keyword evidence="5 6" id="KW-0472">Membrane</keyword>
<keyword evidence="2" id="KW-1003">Cell membrane</keyword>
<feature type="transmembrane region" description="Helical" evidence="6">
    <location>
        <begin position="67"/>
        <end position="88"/>
    </location>
</feature>
<feature type="transmembrane region" description="Helical" evidence="6">
    <location>
        <begin position="118"/>
        <end position="138"/>
    </location>
</feature>
<dbReference type="InterPro" id="IPR050638">
    <property type="entry name" value="AA-Vitamin_Transporters"/>
</dbReference>
<feature type="transmembrane region" description="Helical" evidence="6">
    <location>
        <begin position="35"/>
        <end position="55"/>
    </location>
</feature>
<evidence type="ECO:0000256" key="2">
    <source>
        <dbReference type="ARBA" id="ARBA00022475"/>
    </source>
</evidence>
<feature type="domain" description="EamA" evidence="7">
    <location>
        <begin position="151"/>
        <end position="287"/>
    </location>
</feature>
<comment type="caution">
    <text evidence="8">The sequence shown here is derived from an EMBL/GenBank/DDBJ whole genome shotgun (WGS) entry which is preliminary data.</text>
</comment>
<keyword evidence="3 6" id="KW-0812">Transmembrane</keyword>
<evidence type="ECO:0000256" key="3">
    <source>
        <dbReference type="ARBA" id="ARBA00022692"/>
    </source>
</evidence>
<comment type="subcellular location">
    <subcellularLocation>
        <location evidence="1">Cell membrane</location>
        <topology evidence="1">Multi-pass membrane protein</topology>
    </subcellularLocation>
</comment>
<feature type="transmembrane region" description="Helical" evidence="6">
    <location>
        <begin position="94"/>
        <end position="111"/>
    </location>
</feature>
<dbReference type="Pfam" id="PF00892">
    <property type="entry name" value="EamA"/>
    <property type="match status" value="2"/>
</dbReference>
<feature type="transmembrane region" description="Helical" evidence="6">
    <location>
        <begin position="271"/>
        <end position="289"/>
    </location>
</feature>
<organism evidence="8 9">
    <name type="scientific">Candidatus Gottesmanbacteria bacterium RIFCSPHIGHO2_01_FULL_39_10</name>
    <dbReference type="NCBI Taxonomy" id="1798375"/>
    <lineage>
        <taxon>Bacteria</taxon>
        <taxon>Candidatus Gottesmaniibacteriota</taxon>
    </lineage>
</organism>
<gene>
    <name evidence="8" type="ORF">A2773_04700</name>
</gene>
<keyword evidence="4 6" id="KW-1133">Transmembrane helix</keyword>
<feature type="transmembrane region" description="Helical" evidence="6">
    <location>
        <begin position="181"/>
        <end position="200"/>
    </location>
</feature>
<evidence type="ECO:0000313" key="9">
    <source>
        <dbReference type="Proteomes" id="UP000177383"/>
    </source>
</evidence>
<dbReference type="InterPro" id="IPR037185">
    <property type="entry name" value="EmrE-like"/>
</dbReference>
<dbReference type="PANTHER" id="PTHR32322:SF18">
    <property type="entry name" value="S-ADENOSYLMETHIONINE_S-ADENOSYLHOMOCYSTEINE TRANSPORTER"/>
    <property type="match status" value="1"/>
</dbReference>
<evidence type="ECO:0000256" key="6">
    <source>
        <dbReference type="SAM" id="Phobius"/>
    </source>
</evidence>
<dbReference type="PANTHER" id="PTHR32322">
    <property type="entry name" value="INNER MEMBRANE TRANSPORTER"/>
    <property type="match status" value="1"/>
</dbReference>
<evidence type="ECO:0000256" key="4">
    <source>
        <dbReference type="ARBA" id="ARBA00022989"/>
    </source>
</evidence>
<evidence type="ECO:0000259" key="7">
    <source>
        <dbReference type="Pfam" id="PF00892"/>
    </source>
</evidence>
<protein>
    <recommendedName>
        <fullName evidence="7">EamA domain-containing protein</fullName>
    </recommendedName>
</protein>
<feature type="transmembrane region" description="Helical" evidence="6">
    <location>
        <begin position="212"/>
        <end position="233"/>
    </location>
</feature>
<dbReference type="InterPro" id="IPR000620">
    <property type="entry name" value="EamA_dom"/>
</dbReference>
<feature type="transmembrane region" description="Helical" evidence="6">
    <location>
        <begin position="150"/>
        <end position="169"/>
    </location>
</feature>
<dbReference type="Proteomes" id="UP000177383">
    <property type="component" value="Unassembled WGS sequence"/>
</dbReference>
<dbReference type="GO" id="GO:0005886">
    <property type="term" value="C:plasma membrane"/>
    <property type="evidence" value="ECO:0007669"/>
    <property type="project" value="UniProtKB-SubCell"/>
</dbReference>
<evidence type="ECO:0000256" key="1">
    <source>
        <dbReference type="ARBA" id="ARBA00004651"/>
    </source>
</evidence>
<proteinExistence type="predicted"/>
<name>A0A1F5ZRQ8_9BACT</name>
<dbReference type="SUPFAM" id="SSF103481">
    <property type="entry name" value="Multidrug resistance efflux transporter EmrE"/>
    <property type="match status" value="2"/>
</dbReference>
<dbReference type="STRING" id="1798375.A2773_04700"/>
<evidence type="ECO:0000256" key="5">
    <source>
        <dbReference type="ARBA" id="ARBA00023136"/>
    </source>
</evidence>
<reference evidence="8 9" key="1">
    <citation type="journal article" date="2016" name="Nat. Commun.">
        <title>Thousands of microbial genomes shed light on interconnected biogeochemical processes in an aquifer system.</title>
        <authorList>
            <person name="Anantharaman K."/>
            <person name="Brown C.T."/>
            <person name="Hug L.A."/>
            <person name="Sharon I."/>
            <person name="Castelle C.J."/>
            <person name="Probst A.J."/>
            <person name="Thomas B.C."/>
            <person name="Singh A."/>
            <person name="Wilkins M.J."/>
            <person name="Karaoz U."/>
            <person name="Brodie E.L."/>
            <person name="Williams K.H."/>
            <person name="Hubbard S.S."/>
            <person name="Banfield J.F."/>
        </authorList>
    </citation>
    <scope>NUCLEOTIDE SEQUENCE [LARGE SCALE GENOMIC DNA]</scope>
</reference>
<accession>A0A1F5ZRQ8</accession>
<dbReference type="AlphaFoldDB" id="A0A1F5ZRQ8"/>